<evidence type="ECO:0000259" key="1">
    <source>
        <dbReference type="Pfam" id="PF08718"/>
    </source>
</evidence>
<feature type="domain" description="Glycolipid transfer protein" evidence="1">
    <location>
        <begin position="36"/>
        <end position="176"/>
    </location>
</feature>
<dbReference type="RefSeq" id="XP_022939671.1">
    <property type="nucleotide sequence ID" value="XM_023083903.1"/>
</dbReference>
<dbReference type="GeneID" id="111445490"/>
<dbReference type="Pfam" id="PF08718">
    <property type="entry name" value="GLTP"/>
    <property type="match status" value="1"/>
</dbReference>
<evidence type="ECO:0000313" key="3">
    <source>
        <dbReference type="RefSeq" id="XP_022939671.1"/>
    </source>
</evidence>
<dbReference type="GO" id="GO:1902388">
    <property type="term" value="F:ceramide 1-phosphate transfer activity"/>
    <property type="evidence" value="ECO:0007669"/>
    <property type="project" value="TreeGrafter"/>
</dbReference>
<dbReference type="InterPro" id="IPR014830">
    <property type="entry name" value="Glycolipid_transfer_prot_dom"/>
</dbReference>
<name>A0A6J1FGL0_CUCMO</name>
<dbReference type="Proteomes" id="UP000504609">
    <property type="component" value="Unplaced"/>
</dbReference>
<evidence type="ECO:0000313" key="2">
    <source>
        <dbReference type="Proteomes" id="UP000504609"/>
    </source>
</evidence>
<organism evidence="2 3">
    <name type="scientific">Cucurbita moschata</name>
    <name type="common">Winter crookneck squash</name>
    <name type="synonym">Cucurbita pepo var. moschata</name>
    <dbReference type="NCBI Taxonomy" id="3662"/>
    <lineage>
        <taxon>Eukaryota</taxon>
        <taxon>Viridiplantae</taxon>
        <taxon>Streptophyta</taxon>
        <taxon>Embryophyta</taxon>
        <taxon>Tracheophyta</taxon>
        <taxon>Spermatophyta</taxon>
        <taxon>Magnoliopsida</taxon>
        <taxon>eudicotyledons</taxon>
        <taxon>Gunneridae</taxon>
        <taxon>Pentapetalae</taxon>
        <taxon>rosids</taxon>
        <taxon>fabids</taxon>
        <taxon>Cucurbitales</taxon>
        <taxon>Cucurbitaceae</taxon>
        <taxon>Cucurbiteae</taxon>
        <taxon>Cucurbita</taxon>
    </lineage>
</organism>
<keyword evidence="2" id="KW-1185">Reference proteome</keyword>
<sequence length="230" mass="26484">MKRKREVEKEPEMRSATAELSVLAQFKPVDHAASDIPTKPFLSVCNLILQFLDKVGPTMTVLRQDIHQNIQRLESIYESDPSMYSNMVEILKKETNEGSTRKLTSCSRAFLWLTRSLDFIVSLLQKLKEEPRMSMEQAVEEAYSLTLKPWHGWISSAAFKIALKLVPDSETFANLLMAKDKKNDTLSEEIDSFISRLSPFLEDIHSILVRSLEVCIERDQGTKEEQFHKF</sequence>
<dbReference type="GO" id="GO:0005829">
    <property type="term" value="C:cytosol"/>
    <property type="evidence" value="ECO:0007669"/>
    <property type="project" value="TreeGrafter"/>
</dbReference>
<dbReference type="KEGG" id="cmos:111445490"/>
<dbReference type="InterPro" id="IPR036497">
    <property type="entry name" value="GLTP_sf"/>
</dbReference>
<dbReference type="PANTHER" id="PTHR10219">
    <property type="entry name" value="GLYCOLIPID TRANSFER PROTEIN-RELATED"/>
    <property type="match status" value="1"/>
</dbReference>
<proteinExistence type="predicted"/>
<dbReference type="Gene3D" id="1.10.3520.10">
    <property type="entry name" value="Glycolipid transfer protein"/>
    <property type="match status" value="1"/>
</dbReference>
<gene>
    <name evidence="3" type="primary">LOC111445490</name>
</gene>
<dbReference type="GO" id="GO:0016020">
    <property type="term" value="C:membrane"/>
    <property type="evidence" value="ECO:0007669"/>
    <property type="project" value="TreeGrafter"/>
</dbReference>
<dbReference type="GO" id="GO:1902387">
    <property type="term" value="F:ceramide 1-phosphate binding"/>
    <property type="evidence" value="ECO:0007669"/>
    <property type="project" value="TreeGrafter"/>
</dbReference>
<dbReference type="SUPFAM" id="SSF110004">
    <property type="entry name" value="Glycolipid transfer protein, GLTP"/>
    <property type="match status" value="1"/>
</dbReference>
<dbReference type="AlphaFoldDB" id="A0A6J1FGL0"/>
<protein>
    <submittedName>
        <fullName evidence="3">Glycolipid transfer protein 3-like isoform X1</fullName>
    </submittedName>
</protein>
<dbReference type="PANTHER" id="PTHR10219:SF34">
    <property type="entry name" value="GLYCOLIPID TRANSFER PROTEIN 3"/>
    <property type="match status" value="1"/>
</dbReference>
<accession>A0A6J1FGL0</accession>
<reference evidence="3" key="1">
    <citation type="submission" date="2025-08" db="UniProtKB">
        <authorList>
            <consortium name="RefSeq"/>
        </authorList>
    </citation>
    <scope>IDENTIFICATION</scope>
    <source>
        <tissue evidence="3">Young leaves</tissue>
    </source>
</reference>